<feature type="domain" description="Glyoxalase-like" evidence="1">
    <location>
        <begin position="71"/>
        <end position="165"/>
    </location>
</feature>
<sequence length="367" mass="39698">MTEAWYDASSHAAGAALVERLDGLAGGMPAVDLRPGGVRVRAAHEQVATIAGAARELGLVANPAALQRLGVVIEAADRPAVRAFWQTVLGYERVGADRLEDPLRRDPAFSVRRLDEPRPLRNRIHVDVVRPEDAVLRAREATGQEPTGPFGVMLADSEGNEADVVPGDPLPGTTDWQAVFSAMTFYPTSSPAPLVTRVAELADDAGVPLMIDVRPEGVTVDSGKDAWEDAEGGADPRFVALAGQIEAAAHELGLAADPAPLRFVQFGIDALDTDAVNAFWMALLGYERDPRPQVSDIYDPRRLTPVLFFQQLDEPRPQRNRLRFELVVPAEMIRKRIGTALSAGGRIVSEEPYLVADPEGNEVLIRT</sequence>
<comment type="caution">
    <text evidence="2">The sequence shown here is derived from an EMBL/GenBank/DDBJ whole genome shotgun (WGS) entry which is preliminary data.</text>
</comment>
<proteinExistence type="predicted"/>
<protein>
    <recommendedName>
        <fullName evidence="1">Glyoxalase-like domain-containing protein</fullName>
    </recommendedName>
</protein>
<dbReference type="Pfam" id="PF18029">
    <property type="entry name" value="Glyoxalase_6"/>
    <property type="match status" value="2"/>
</dbReference>
<dbReference type="Proteomes" id="UP000555407">
    <property type="component" value="Unassembled WGS sequence"/>
</dbReference>
<accession>A0A7X5V997</accession>
<dbReference type="Gene3D" id="3.10.180.10">
    <property type="entry name" value="2,3-Dihydroxybiphenyl 1,2-Dioxygenase, domain 1"/>
    <property type="match status" value="2"/>
</dbReference>
<dbReference type="PANTHER" id="PTHR35908:SF1">
    <property type="entry name" value="CONSERVED PROTEIN"/>
    <property type="match status" value="1"/>
</dbReference>
<evidence type="ECO:0000313" key="3">
    <source>
        <dbReference type="Proteomes" id="UP000555407"/>
    </source>
</evidence>
<organism evidence="2 3">
    <name type="scientific">Kribbella shirazensis</name>
    <dbReference type="NCBI Taxonomy" id="1105143"/>
    <lineage>
        <taxon>Bacteria</taxon>
        <taxon>Bacillati</taxon>
        <taxon>Actinomycetota</taxon>
        <taxon>Actinomycetes</taxon>
        <taxon>Propionibacteriales</taxon>
        <taxon>Kribbellaceae</taxon>
        <taxon>Kribbella</taxon>
    </lineage>
</organism>
<feature type="domain" description="Glyoxalase-like" evidence="1">
    <location>
        <begin position="266"/>
        <end position="363"/>
    </location>
</feature>
<name>A0A7X5V997_9ACTN</name>
<dbReference type="EMBL" id="JAASRO010000001">
    <property type="protein sequence ID" value="NIK56994.1"/>
    <property type="molecule type" value="Genomic_DNA"/>
</dbReference>
<dbReference type="AlphaFoldDB" id="A0A7X5V997"/>
<gene>
    <name evidence="2" type="ORF">BJY22_002711</name>
</gene>
<dbReference type="RefSeq" id="WP_167206765.1">
    <property type="nucleotide sequence ID" value="NZ_JAASRO010000001.1"/>
</dbReference>
<evidence type="ECO:0000313" key="2">
    <source>
        <dbReference type="EMBL" id="NIK56994.1"/>
    </source>
</evidence>
<dbReference type="InterPro" id="IPR029068">
    <property type="entry name" value="Glyas_Bleomycin-R_OHBP_Dase"/>
</dbReference>
<dbReference type="InterPro" id="IPR041581">
    <property type="entry name" value="Glyoxalase_6"/>
</dbReference>
<evidence type="ECO:0000259" key="1">
    <source>
        <dbReference type="Pfam" id="PF18029"/>
    </source>
</evidence>
<reference evidence="2 3" key="1">
    <citation type="submission" date="2020-03" db="EMBL/GenBank/DDBJ databases">
        <title>Sequencing the genomes of 1000 actinobacteria strains.</title>
        <authorList>
            <person name="Klenk H.-P."/>
        </authorList>
    </citation>
    <scope>NUCLEOTIDE SEQUENCE [LARGE SCALE GENOMIC DNA]</scope>
    <source>
        <strain evidence="2 3">DSM 45490</strain>
    </source>
</reference>
<dbReference type="PANTHER" id="PTHR35908">
    <property type="entry name" value="HYPOTHETICAL FUSION PROTEIN"/>
    <property type="match status" value="1"/>
</dbReference>
<keyword evidence="3" id="KW-1185">Reference proteome</keyword>